<keyword evidence="2 5" id="KW-0732">Signal</keyword>
<dbReference type="PANTHER" id="PTHR34001:SF3">
    <property type="entry name" value="BLL7405 PROTEIN"/>
    <property type="match status" value="1"/>
</dbReference>
<dbReference type="InterPro" id="IPR011250">
    <property type="entry name" value="OMP/PagP_B-barrel"/>
</dbReference>
<dbReference type="InterPro" id="IPR027385">
    <property type="entry name" value="Beta-barrel_OMP"/>
</dbReference>
<dbReference type="AlphaFoldDB" id="A0AAN0M7U8"/>
<comment type="subcellular location">
    <subcellularLocation>
        <location evidence="1">Membrane</location>
    </subcellularLocation>
</comment>
<evidence type="ECO:0000256" key="5">
    <source>
        <dbReference type="SAM" id="SignalP"/>
    </source>
</evidence>
<reference evidence="7 8" key="2">
    <citation type="submission" date="2024-08" db="EMBL/GenBank/DDBJ databases">
        <title>Phylogenomic analyses of a clade within the roseobacter group suggest taxonomic reassignments of species of the genera Aestuariivita, Citreicella, Loktanella, Nautella, Pelagibaca, Ruegeria, Thalassobius, Thiobacimonas and Tropicibacter, and the proposal o.</title>
        <authorList>
            <person name="Jeon C.O."/>
        </authorList>
    </citation>
    <scope>NUCLEOTIDE SEQUENCE [LARGE SCALE GENOMIC DNA]</scope>
    <source>
        <strain evidence="7 8">SS1-5</strain>
    </source>
</reference>
<feature type="signal peptide" evidence="5">
    <location>
        <begin position="1"/>
        <end position="21"/>
    </location>
</feature>
<dbReference type="GO" id="GO:0016020">
    <property type="term" value="C:membrane"/>
    <property type="evidence" value="ECO:0007669"/>
    <property type="project" value="UniProtKB-SubCell"/>
</dbReference>
<evidence type="ECO:0000313" key="7">
    <source>
        <dbReference type="EMBL" id="WZU66235.1"/>
    </source>
</evidence>
<feature type="domain" description="Outer membrane protein beta-barrel" evidence="6">
    <location>
        <begin position="6"/>
        <end position="176"/>
    </location>
</feature>
<name>A0AAN0M7U8_9RHOB</name>
<organism evidence="7 8">
    <name type="scientific">Yoonia rhodophyticola</name>
    <dbReference type="NCBI Taxonomy" id="3137370"/>
    <lineage>
        <taxon>Bacteria</taxon>
        <taxon>Pseudomonadati</taxon>
        <taxon>Pseudomonadota</taxon>
        <taxon>Alphaproteobacteria</taxon>
        <taxon>Rhodobacterales</taxon>
        <taxon>Paracoccaceae</taxon>
        <taxon>Yoonia</taxon>
    </lineage>
</organism>
<feature type="chain" id="PRO_5042942728" evidence="5">
    <location>
        <begin position="22"/>
        <end position="199"/>
    </location>
</feature>
<dbReference type="KEGG" id="yrh:AABB31_14310"/>
<evidence type="ECO:0000256" key="1">
    <source>
        <dbReference type="ARBA" id="ARBA00004370"/>
    </source>
</evidence>
<dbReference type="RefSeq" id="WP_342075562.1">
    <property type="nucleotide sequence ID" value="NZ_CP151767.2"/>
</dbReference>
<dbReference type="PANTHER" id="PTHR34001">
    <property type="entry name" value="BLL7405 PROTEIN"/>
    <property type="match status" value="1"/>
</dbReference>
<dbReference type="Proteomes" id="UP001470809">
    <property type="component" value="Chromosome"/>
</dbReference>
<proteinExistence type="inferred from homology"/>
<protein>
    <submittedName>
        <fullName evidence="7">Outer membrane protein</fullName>
    </submittedName>
</protein>
<evidence type="ECO:0000259" key="6">
    <source>
        <dbReference type="Pfam" id="PF13505"/>
    </source>
</evidence>
<sequence length="199" mass="20505">MKTSLILALTLSAAAPTTALADWNGWYAGLSAGSVSDNEFVITSGTTGAQADLNDSSNFGGFIGHLNQSGSAVFGGEIEISTIDELTGSDPAAPVTVELDTLVIDVKAKAGFAVDNILAYGVLGISAYSFENSLLADDFQQTGLSYGAGIDFKLSDSFFIGAEYLSRNPSGITPVAGTNLQAEHESSVNSISIRAGMTF</sequence>
<comment type="similarity">
    <text evidence="4">Belongs to the Omp25/RopB family.</text>
</comment>
<reference evidence="8" key="1">
    <citation type="submission" date="2024-04" db="EMBL/GenBank/DDBJ databases">
        <title>Phylogenomic analyses of a clade within the roseobacter group suggest taxonomic reassignments of species of the genera Aestuariivita, Citreicella, Loktanella, Nautella, Pelagibaca, Ruegeria, Thalassobius, Thiobacimonas and Tropicibacter, and the proposal o.</title>
        <authorList>
            <person name="Jeon C.O."/>
        </authorList>
    </citation>
    <scope>NUCLEOTIDE SEQUENCE [LARGE SCALE GENOMIC DNA]</scope>
    <source>
        <strain evidence="8">SS1-5</strain>
    </source>
</reference>
<accession>A0AAN0M7U8</accession>
<keyword evidence="8" id="KW-1185">Reference proteome</keyword>
<evidence type="ECO:0000313" key="8">
    <source>
        <dbReference type="Proteomes" id="UP001470809"/>
    </source>
</evidence>
<evidence type="ECO:0000256" key="2">
    <source>
        <dbReference type="ARBA" id="ARBA00022729"/>
    </source>
</evidence>
<evidence type="ECO:0000256" key="3">
    <source>
        <dbReference type="ARBA" id="ARBA00023136"/>
    </source>
</evidence>
<gene>
    <name evidence="7" type="ORF">AABB31_14310</name>
</gene>
<evidence type="ECO:0000256" key="4">
    <source>
        <dbReference type="ARBA" id="ARBA00038306"/>
    </source>
</evidence>
<dbReference type="SUPFAM" id="SSF56925">
    <property type="entry name" value="OMPA-like"/>
    <property type="match status" value="1"/>
</dbReference>
<dbReference type="Pfam" id="PF13505">
    <property type="entry name" value="OMP_b-brl"/>
    <property type="match status" value="1"/>
</dbReference>
<dbReference type="InterPro" id="IPR051692">
    <property type="entry name" value="OMP-like"/>
</dbReference>
<dbReference type="EMBL" id="CP151767">
    <property type="protein sequence ID" value="WZU66235.1"/>
    <property type="molecule type" value="Genomic_DNA"/>
</dbReference>
<keyword evidence="3" id="KW-0472">Membrane</keyword>
<dbReference type="Gene3D" id="2.40.160.20">
    <property type="match status" value="1"/>
</dbReference>